<reference evidence="2" key="1">
    <citation type="submission" date="2023-03" db="EMBL/GenBank/DDBJ databases">
        <title>Classification of Bisgaard taxon 6 and taxon 10 as Exercitatus varius gen. nov., spec. nov.</title>
        <authorList>
            <person name="Christensen H."/>
        </authorList>
    </citation>
    <scope>NUCLEOTIDE SEQUENCE</scope>
    <source>
        <strain evidence="2">86116</strain>
    </source>
</reference>
<dbReference type="CDD" id="cd09030">
    <property type="entry name" value="DUF1425"/>
    <property type="match status" value="1"/>
</dbReference>
<feature type="signal peptide" evidence="1">
    <location>
        <begin position="1"/>
        <end position="24"/>
    </location>
</feature>
<feature type="chain" id="PRO_5043566250" description="DUF1425 domain-containing protein" evidence="1">
    <location>
        <begin position="25"/>
        <end position="117"/>
    </location>
</feature>
<sequence length="117" mass="13134">MMKKTLLFVTALLLAACSSRPNLVHTHDPILNITAELNPFIEASVSDNSAWVKNKTDAPLPVRYDIFWYAENGVTQPVSATQEAYSGSLLLNPQQKYALPLQKPTPESVNYRLYLRN</sequence>
<gene>
    <name evidence="2" type="ORF">P7M15_05780</name>
</gene>
<name>A0AAW6QBY1_9PAST</name>
<dbReference type="InterPro" id="IPR010824">
    <property type="entry name" value="DUF1425"/>
</dbReference>
<organism evidence="2 3">
    <name type="scientific">Exercitatus varius</name>
    <dbReference type="NCBI Taxonomy" id="67857"/>
    <lineage>
        <taxon>Bacteria</taxon>
        <taxon>Pseudomonadati</taxon>
        <taxon>Pseudomonadota</taxon>
        <taxon>Gammaproteobacteria</taxon>
        <taxon>Pasteurellales</taxon>
        <taxon>Pasteurellaceae</taxon>
        <taxon>Exercitatus</taxon>
    </lineage>
</organism>
<dbReference type="Proteomes" id="UP001214976">
    <property type="component" value="Unassembled WGS sequence"/>
</dbReference>
<dbReference type="InterPro" id="IPR038483">
    <property type="entry name" value="YcfL-like_sf"/>
</dbReference>
<dbReference type="PROSITE" id="PS51257">
    <property type="entry name" value="PROKAR_LIPOPROTEIN"/>
    <property type="match status" value="1"/>
</dbReference>
<dbReference type="EMBL" id="JARQTW010000009">
    <property type="protein sequence ID" value="MDG2950031.1"/>
    <property type="molecule type" value="Genomic_DNA"/>
</dbReference>
<evidence type="ECO:0000256" key="1">
    <source>
        <dbReference type="SAM" id="SignalP"/>
    </source>
</evidence>
<proteinExistence type="predicted"/>
<keyword evidence="1" id="KW-0732">Signal</keyword>
<dbReference type="AlphaFoldDB" id="A0AAW6QBY1"/>
<comment type="caution">
    <text evidence="2">The sequence shown here is derived from an EMBL/GenBank/DDBJ whole genome shotgun (WGS) entry which is preliminary data.</text>
</comment>
<dbReference type="Gene3D" id="2.60.40.3230">
    <property type="match status" value="1"/>
</dbReference>
<evidence type="ECO:0008006" key="4">
    <source>
        <dbReference type="Google" id="ProtNLM"/>
    </source>
</evidence>
<protein>
    <recommendedName>
        <fullName evidence="4">DUF1425 domain-containing protein</fullName>
    </recommendedName>
</protein>
<evidence type="ECO:0000313" key="2">
    <source>
        <dbReference type="EMBL" id="MDG2950031.1"/>
    </source>
</evidence>
<evidence type="ECO:0000313" key="3">
    <source>
        <dbReference type="Proteomes" id="UP001214976"/>
    </source>
</evidence>
<dbReference type="RefSeq" id="WP_317477127.1">
    <property type="nucleotide sequence ID" value="NZ_JARQTQ010000005.1"/>
</dbReference>
<accession>A0AAW6QBY1</accession>